<proteinExistence type="predicted"/>
<feature type="compositionally biased region" description="Acidic residues" evidence="1">
    <location>
        <begin position="115"/>
        <end position="130"/>
    </location>
</feature>
<feature type="region of interest" description="Disordered" evidence="1">
    <location>
        <begin position="1"/>
        <end position="211"/>
    </location>
</feature>
<dbReference type="EMBL" id="LN483144">
    <property type="protein sequence ID" value="CDZ96500.1"/>
    <property type="molecule type" value="Genomic_DNA"/>
</dbReference>
<evidence type="ECO:0008006" key="3">
    <source>
        <dbReference type="Google" id="ProtNLM"/>
    </source>
</evidence>
<protein>
    <recommendedName>
        <fullName evidence="3">Histone chaperone domain CHZ</fullName>
    </recommendedName>
</protein>
<organism evidence="2">
    <name type="scientific">Phaffia rhodozyma</name>
    <name type="common">Yeast</name>
    <name type="synonym">Xanthophyllomyces dendrorhous</name>
    <dbReference type="NCBI Taxonomy" id="264483"/>
    <lineage>
        <taxon>Eukaryota</taxon>
        <taxon>Fungi</taxon>
        <taxon>Dikarya</taxon>
        <taxon>Basidiomycota</taxon>
        <taxon>Agaricomycotina</taxon>
        <taxon>Tremellomycetes</taxon>
        <taxon>Cystofilobasidiales</taxon>
        <taxon>Mrakiaceae</taxon>
        <taxon>Phaffia</taxon>
    </lineage>
</organism>
<dbReference type="AlphaFoldDB" id="A0A0F7SEV8"/>
<feature type="compositionally biased region" description="Acidic residues" evidence="1">
    <location>
        <begin position="145"/>
        <end position="164"/>
    </location>
</feature>
<evidence type="ECO:0000313" key="2">
    <source>
        <dbReference type="EMBL" id="CDZ96500.1"/>
    </source>
</evidence>
<sequence>MSETFAPLTNPPVDTQAEDSVAPGVEEGKISTVDLTTNKRGASDENEEEEEEESKTTKKPKLTGTGQTKTAETAAAEASLVEPEQEPVEDSGVLSPLPSPRFEGVDPDVQQQQEETAEDEEDEEKEVEEEKETKEKAHKKKKKDDEEDSDSIDSDEEIDEDELAFLDQTAIIPDEEEETAGTGRRSSRRGAAKVDYVKANLELGGDPNEED</sequence>
<name>A0A0F7SEV8_PHARH</name>
<evidence type="ECO:0000256" key="1">
    <source>
        <dbReference type="SAM" id="MobiDB-lite"/>
    </source>
</evidence>
<reference evidence="2" key="1">
    <citation type="submission" date="2014-08" db="EMBL/GenBank/DDBJ databases">
        <authorList>
            <person name="Sharma Rahul"/>
            <person name="Thines Marco"/>
        </authorList>
    </citation>
    <scope>NUCLEOTIDE SEQUENCE</scope>
</reference>
<feature type="compositionally biased region" description="Low complexity" evidence="1">
    <location>
        <begin position="62"/>
        <end position="78"/>
    </location>
</feature>
<feature type="compositionally biased region" description="Acidic residues" evidence="1">
    <location>
        <begin position="44"/>
        <end position="53"/>
    </location>
</feature>
<accession>A0A0F7SEV8</accession>